<dbReference type="SUPFAM" id="SSF51735">
    <property type="entry name" value="NAD(P)-binding Rossmann-fold domains"/>
    <property type="match status" value="1"/>
</dbReference>
<dbReference type="PANTHER" id="PTHR14097:SF8">
    <property type="entry name" value="NAD(P)-BINDING DOMAIN-CONTAINING PROTEIN"/>
    <property type="match status" value="1"/>
</dbReference>
<dbReference type="InterPro" id="IPR001509">
    <property type="entry name" value="Epimerase_deHydtase"/>
</dbReference>
<dbReference type="Proteomes" id="UP001305421">
    <property type="component" value="Chromosome"/>
</dbReference>
<comment type="subcellular location">
    <subcellularLocation>
        <location evidence="1">Membrane</location>
    </subcellularLocation>
</comment>
<evidence type="ECO:0000313" key="3">
    <source>
        <dbReference type="EMBL" id="WNH50560.1"/>
    </source>
</evidence>
<reference evidence="3 4" key="1">
    <citation type="submission" date="2022-12" db="EMBL/GenBank/DDBJ databases">
        <title>Two new species, Stenotrophomonas aracearum and Stenotrophomonas oahuensis, isolated from Anthurium (Araceae family) in Hawaii.</title>
        <authorList>
            <person name="Chunag S.C."/>
            <person name="Dobhal S."/>
            <person name="Alvarez A."/>
            <person name="Arif M."/>
        </authorList>
    </citation>
    <scope>NUCLEOTIDE SEQUENCE [LARGE SCALE GENOMIC DNA]</scope>
    <source>
        <strain evidence="3 4">A5588</strain>
    </source>
</reference>
<name>A0ABY9YI60_9GAMM</name>
<keyword evidence="4" id="KW-1185">Reference proteome</keyword>
<proteinExistence type="predicted"/>
<evidence type="ECO:0000259" key="2">
    <source>
        <dbReference type="Pfam" id="PF01370"/>
    </source>
</evidence>
<dbReference type="Pfam" id="PF01370">
    <property type="entry name" value="Epimerase"/>
    <property type="match status" value="1"/>
</dbReference>
<dbReference type="PANTHER" id="PTHR14097">
    <property type="entry name" value="OXIDOREDUCTASE HTATIP2"/>
    <property type="match status" value="1"/>
</dbReference>
<dbReference type="InterPro" id="IPR036291">
    <property type="entry name" value="NAD(P)-bd_dom_sf"/>
</dbReference>
<dbReference type="EMBL" id="CP115543">
    <property type="protein sequence ID" value="WNH50560.1"/>
    <property type="molecule type" value="Genomic_DNA"/>
</dbReference>
<sequence length="218" mass="22746">MKVLVTGASGLVGQGVVRACAASAEVERMTALVRKTGGAGPGKDEIVLPDFMQAATIADRLSGFDACFYCAGAPPVGTPEEEYRHVTLEVTLAVARAWAEANPAGCFLYVSGVYADPISRVMPLRIKGETEQALGALPIRTVMLRPGGVRPVEHTGTRHGALKPLYLLGGPLMKMAEHMAPSMVTSNEAIGRAMIALASQAQPPAVVECAEINALAGH</sequence>
<evidence type="ECO:0000313" key="4">
    <source>
        <dbReference type="Proteomes" id="UP001305421"/>
    </source>
</evidence>
<evidence type="ECO:0000256" key="1">
    <source>
        <dbReference type="ARBA" id="ARBA00004370"/>
    </source>
</evidence>
<dbReference type="RefSeq" id="WP_311184600.1">
    <property type="nucleotide sequence ID" value="NZ_CP115543.1"/>
</dbReference>
<organism evidence="3 4">
    <name type="scientific">Stenotrophomonas aracearum</name>
    <dbReference type="NCBI Taxonomy" id="3003272"/>
    <lineage>
        <taxon>Bacteria</taxon>
        <taxon>Pseudomonadati</taxon>
        <taxon>Pseudomonadota</taxon>
        <taxon>Gammaproteobacteria</taxon>
        <taxon>Lysobacterales</taxon>
        <taxon>Lysobacteraceae</taxon>
        <taxon>Stenotrophomonas</taxon>
    </lineage>
</organism>
<gene>
    <name evidence="3" type="ORF">PDM28_09845</name>
</gene>
<feature type="domain" description="NAD-dependent epimerase/dehydratase" evidence="2">
    <location>
        <begin position="3"/>
        <end position="117"/>
    </location>
</feature>
<accession>A0ABY9YI60</accession>
<protein>
    <submittedName>
        <fullName evidence="3">Oxidoreductase</fullName>
    </submittedName>
</protein>
<dbReference type="Gene3D" id="3.40.50.720">
    <property type="entry name" value="NAD(P)-binding Rossmann-like Domain"/>
    <property type="match status" value="1"/>
</dbReference>